<evidence type="ECO:0000313" key="4">
    <source>
        <dbReference type="Proteomes" id="UP001162881"/>
    </source>
</evidence>
<protein>
    <submittedName>
        <fullName evidence="3">Uncharacterized protein</fullName>
    </submittedName>
</protein>
<evidence type="ECO:0000256" key="1">
    <source>
        <dbReference type="SAM" id="MobiDB-lite"/>
    </source>
</evidence>
<feature type="compositionally biased region" description="Polar residues" evidence="1">
    <location>
        <begin position="7"/>
        <end position="17"/>
    </location>
</feature>
<organism evidence="3 4">
    <name type="scientific">Novosphingobium organovorum</name>
    <dbReference type="NCBI Taxonomy" id="2930092"/>
    <lineage>
        <taxon>Bacteria</taxon>
        <taxon>Pseudomonadati</taxon>
        <taxon>Pseudomonadota</taxon>
        <taxon>Alphaproteobacteria</taxon>
        <taxon>Sphingomonadales</taxon>
        <taxon>Sphingomonadaceae</taxon>
        <taxon>Novosphingobium</taxon>
    </lineage>
</organism>
<keyword evidence="2" id="KW-0812">Transmembrane</keyword>
<dbReference type="RefSeq" id="WP_244017113.1">
    <property type="nucleotide sequence ID" value="NZ_JALHLF010000008.1"/>
</dbReference>
<dbReference type="Proteomes" id="UP001162881">
    <property type="component" value="Unassembled WGS sequence"/>
</dbReference>
<feature type="transmembrane region" description="Helical" evidence="2">
    <location>
        <begin position="46"/>
        <end position="64"/>
    </location>
</feature>
<comment type="caution">
    <text evidence="3">The sequence shown here is derived from an EMBL/GenBank/DDBJ whole genome shotgun (WGS) entry which is preliminary data.</text>
</comment>
<dbReference type="EMBL" id="JALHLF010000008">
    <property type="protein sequence ID" value="MCJ2181829.1"/>
    <property type="molecule type" value="Genomic_DNA"/>
</dbReference>
<evidence type="ECO:0000256" key="2">
    <source>
        <dbReference type="SAM" id="Phobius"/>
    </source>
</evidence>
<name>A0ABT0BAK7_9SPHN</name>
<keyword evidence="4" id="KW-1185">Reference proteome</keyword>
<proteinExistence type="predicted"/>
<feature type="region of interest" description="Disordered" evidence="1">
    <location>
        <begin position="1"/>
        <end position="35"/>
    </location>
</feature>
<sequence length="179" mass="17689">MADSESTKPQTSATGANAGNIVALPSKAAPARPSDKVVSFVKRHPAVTVAGGLVVGAAVAALLPRRLTRGPASKALGLAKSAGAASVLFGKRAGSRLGALGHTAEKEAEGALALIEDKTGAVSELAASRLEKLAGAALSAASAFGKASGKQAVRLGDAAAEGAHKASDLAEHLKKSIRR</sequence>
<gene>
    <name evidence="3" type="ORF">MTR62_03780</name>
</gene>
<keyword evidence="2" id="KW-1133">Transmembrane helix</keyword>
<evidence type="ECO:0000313" key="3">
    <source>
        <dbReference type="EMBL" id="MCJ2181829.1"/>
    </source>
</evidence>
<keyword evidence="2" id="KW-0472">Membrane</keyword>
<reference evidence="3" key="1">
    <citation type="submission" date="2022-03" db="EMBL/GenBank/DDBJ databases">
        <title>Identification of a novel bacterium isolated from mangrove sediments.</title>
        <authorList>
            <person name="Pan X."/>
        </authorList>
    </citation>
    <scope>NUCLEOTIDE SEQUENCE</scope>
    <source>
        <strain evidence="3">B1949</strain>
    </source>
</reference>
<accession>A0ABT0BAK7</accession>